<gene>
    <name evidence="1" type="ORF">MSG28_016209</name>
</gene>
<reference evidence="1 2" key="1">
    <citation type="journal article" date="2022" name="Genome Biol. Evol.">
        <title>The Spruce Budworm Genome: Reconstructing the Evolutionary History of Antifreeze Proteins.</title>
        <authorList>
            <person name="Beliveau C."/>
            <person name="Gagne P."/>
            <person name="Picq S."/>
            <person name="Vernygora O."/>
            <person name="Keeling C.I."/>
            <person name="Pinkney K."/>
            <person name="Doucet D."/>
            <person name="Wen F."/>
            <person name="Johnston J.S."/>
            <person name="Maaroufi H."/>
            <person name="Boyle B."/>
            <person name="Laroche J."/>
            <person name="Dewar K."/>
            <person name="Juretic N."/>
            <person name="Blackburn G."/>
            <person name="Nisole A."/>
            <person name="Brunet B."/>
            <person name="Brandao M."/>
            <person name="Lumley L."/>
            <person name="Duan J."/>
            <person name="Quan G."/>
            <person name="Lucarotti C.J."/>
            <person name="Roe A.D."/>
            <person name="Sperling F.A.H."/>
            <person name="Levesque R.C."/>
            <person name="Cusson M."/>
        </authorList>
    </citation>
    <scope>NUCLEOTIDE SEQUENCE [LARGE SCALE GENOMIC DNA]</scope>
    <source>
        <strain evidence="1">Glfc:IPQL:Cfum</strain>
    </source>
</reference>
<protein>
    <submittedName>
        <fullName evidence="1">Uncharacterized protein</fullName>
    </submittedName>
</protein>
<proteinExistence type="predicted"/>
<comment type="caution">
    <text evidence="1">The sequence shown here is derived from an EMBL/GenBank/DDBJ whole genome shotgun (WGS) entry which is preliminary data.</text>
</comment>
<dbReference type="EMBL" id="CM046130">
    <property type="protein sequence ID" value="KAI8431789.1"/>
    <property type="molecule type" value="Genomic_DNA"/>
</dbReference>
<evidence type="ECO:0000313" key="1">
    <source>
        <dbReference type="EMBL" id="KAI8431789.1"/>
    </source>
</evidence>
<dbReference type="Proteomes" id="UP001064048">
    <property type="component" value="Chromosome 30"/>
</dbReference>
<organism evidence="1 2">
    <name type="scientific">Choristoneura fumiferana</name>
    <name type="common">Spruce budworm moth</name>
    <name type="synonym">Archips fumiferana</name>
    <dbReference type="NCBI Taxonomy" id="7141"/>
    <lineage>
        <taxon>Eukaryota</taxon>
        <taxon>Metazoa</taxon>
        <taxon>Ecdysozoa</taxon>
        <taxon>Arthropoda</taxon>
        <taxon>Hexapoda</taxon>
        <taxon>Insecta</taxon>
        <taxon>Pterygota</taxon>
        <taxon>Neoptera</taxon>
        <taxon>Endopterygota</taxon>
        <taxon>Lepidoptera</taxon>
        <taxon>Glossata</taxon>
        <taxon>Ditrysia</taxon>
        <taxon>Tortricoidea</taxon>
        <taxon>Tortricidae</taxon>
        <taxon>Tortricinae</taxon>
        <taxon>Choristoneura</taxon>
    </lineage>
</organism>
<sequence>MKYAKIALTLLLCSSPFVGDYVVFKSKFSSSQVFRAFSDSIVHAIIGFLSSLVFFSQETSVMGYAKLYNVILCTLISSFIDVDHVFVARSLQWKLCIQEAKHIHTILDAYSSIYKSPYTGCQQKRHMVVSLWSYTSIE</sequence>
<keyword evidence="2" id="KW-1185">Reference proteome</keyword>
<evidence type="ECO:0000313" key="2">
    <source>
        <dbReference type="Proteomes" id="UP001064048"/>
    </source>
</evidence>
<accession>A0ACC0K5Y7</accession>
<name>A0ACC0K5Y7_CHOFU</name>